<evidence type="ECO:0000256" key="1">
    <source>
        <dbReference type="ARBA" id="ARBA00022553"/>
    </source>
</evidence>
<reference evidence="6" key="1">
    <citation type="submission" date="2021-05" db="EMBL/GenBank/DDBJ databases">
        <authorList>
            <person name="Pietrasiak N."/>
            <person name="Ward R."/>
            <person name="Stajich J.E."/>
            <person name="Kurbessoian T."/>
        </authorList>
    </citation>
    <scope>NUCLEOTIDE SEQUENCE</scope>
    <source>
        <strain evidence="6">HA4357-MV3</strain>
    </source>
</reference>
<dbReference type="InterPro" id="IPR016032">
    <property type="entry name" value="Sig_transdc_resp-reg_C-effctor"/>
</dbReference>
<gene>
    <name evidence="6" type="ORF">KME28_01560</name>
</gene>
<evidence type="ECO:0000259" key="5">
    <source>
        <dbReference type="PROSITE" id="PS50110"/>
    </source>
</evidence>
<dbReference type="PRINTS" id="PR00038">
    <property type="entry name" value="HTHLUXR"/>
</dbReference>
<dbReference type="CDD" id="cd06170">
    <property type="entry name" value="LuxR_C_like"/>
    <property type="match status" value="1"/>
</dbReference>
<dbReference type="PANTHER" id="PTHR43214">
    <property type="entry name" value="TWO-COMPONENT RESPONSE REGULATOR"/>
    <property type="match status" value="1"/>
</dbReference>
<dbReference type="InterPro" id="IPR011006">
    <property type="entry name" value="CheY-like_superfamily"/>
</dbReference>
<dbReference type="Proteomes" id="UP000813215">
    <property type="component" value="Unassembled WGS sequence"/>
</dbReference>
<organism evidence="6 7">
    <name type="scientific">Pelatocladus maniniholoensis HA4357-MV3</name>
    <dbReference type="NCBI Taxonomy" id="1117104"/>
    <lineage>
        <taxon>Bacteria</taxon>
        <taxon>Bacillati</taxon>
        <taxon>Cyanobacteriota</taxon>
        <taxon>Cyanophyceae</taxon>
        <taxon>Nostocales</taxon>
        <taxon>Nostocaceae</taxon>
        <taxon>Pelatocladus</taxon>
    </lineage>
</organism>
<feature type="modified residue" description="4-aspartylphosphate" evidence="3">
    <location>
        <position position="59"/>
    </location>
</feature>
<comment type="caution">
    <text evidence="6">The sequence shown here is derived from an EMBL/GenBank/DDBJ whole genome shotgun (WGS) entry which is preliminary data.</text>
</comment>
<keyword evidence="2" id="KW-0238">DNA-binding</keyword>
<name>A0A9E3LS24_9NOST</name>
<dbReference type="CDD" id="cd17535">
    <property type="entry name" value="REC_NarL-like"/>
    <property type="match status" value="1"/>
</dbReference>
<feature type="domain" description="HTH luxR-type" evidence="4">
    <location>
        <begin position="140"/>
        <end position="205"/>
    </location>
</feature>
<dbReference type="SMART" id="SM00421">
    <property type="entry name" value="HTH_LUXR"/>
    <property type="match status" value="1"/>
</dbReference>
<dbReference type="SUPFAM" id="SSF52172">
    <property type="entry name" value="CheY-like"/>
    <property type="match status" value="1"/>
</dbReference>
<dbReference type="PROSITE" id="PS50043">
    <property type="entry name" value="HTH_LUXR_2"/>
    <property type="match status" value="1"/>
</dbReference>
<protein>
    <submittedName>
        <fullName evidence="6">Response regulator transcription factor</fullName>
    </submittedName>
</protein>
<proteinExistence type="predicted"/>
<dbReference type="InterPro" id="IPR000792">
    <property type="entry name" value="Tscrpt_reg_LuxR_C"/>
</dbReference>
<accession>A0A9E3LS24</accession>
<feature type="domain" description="Response regulatory" evidence="5">
    <location>
        <begin position="8"/>
        <end position="124"/>
    </location>
</feature>
<dbReference type="GO" id="GO:0006355">
    <property type="term" value="P:regulation of DNA-templated transcription"/>
    <property type="evidence" value="ECO:0007669"/>
    <property type="project" value="InterPro"/>
</dbReference>
<evidence type="ECO:0000256" key="3">
    <source>
        <dbReference type="PROSITE-ProRule" id="PRU00169"/>
    </source>
</evidence>
<dbReference type="SUPFAM" id="SSF46894">
    <property type="entry name" value="C-terminal effector domain of the bipartite response regulators"/>
    <property type="match status" value="1"/>
</dbReference>
<dbReference type="InterPro" id="IPR001789">
    <property type="entry name" value="Sig_transdc_resp-reg_receiver"/>
</dbReference>
<dbReference type="InterPro" id="IPR058245">
    <property type="entry name" value="NreC/VraR/RcsB-like_REC"/>
</dbReference>
<dbReference type="Pfam" id="PF00072">
    <property type="entry name" value="Response_reg"/>
    <property type="match status" value="1"/>
</dbReference>
<dbReference type="Gene3D" id="3.40.50.2300">
    <property type="match status" value="1"/>
</dbReference>
<dbReference type="AlphaFoldDB" id="A0A9E3LS24"/>
<dbReference type="Pfam" id="PF00196">
    <property type="entry name" value="GerE"/>
    <property type="match status" value="1"/>
</dbReference>
<evidence type="ECO:0000313" key="6">
    <source>
        <dbReference type="EMBL" id="MBW4430470.1"/>
    </source>
</evidence>
<keyword evidence="1 3" id="KW-0597">Phosphoprotein</keyword>
<evidence type="ECO:0000259" key="4">
    <source>
        <dbReference type="PROSITE" id="PS50043"/>
    </source>
</evidence>
<evidence type="ECO:0000313" key="7">
    <source>
        <dbReference type="Proteomes" id="UP000813215"/>
    </source>
</evidence>
<sequence length="209" mass="22883">MNQPSSIRVLVVDDHPVVRQGLIGMLEKAPDIVIVGQGRNGQEAIAVFQQQQPDVTLMDLRMPEMGGVQAIMVICNEFPNARIIVLTTYDTDEEIYQGLRAGAKGYLLKDSEPEELLTAIRTVTRGQQYIPPNVAAKLVQRMTAPELSDRELEVLRLVAQGMSNLQISVALSIAESTVKSNINHILSKLGAKDRTQATIIALKRGIASL</sequence>
<dbReference type="GO" id="GO:0003677">
    <property type="term" value="F:DNA binding"/>
    <property type="evidence" value="ECO:0007669"/>
    <property type="project" value="UniProtKB-KW"/>
</dbReference>
<dbReference type="GO" id="GO:0000160">
    <property type="term" value="P:phosphorelay signal transduction system"/>
    <property type="evidence" value="ECO:0007669"/>
    <property type="project" value="InterPro"/>
</dbReference>
<reference evidence="6" key="2">
    <citation type="journal article" date="2022" name="Microbiol. Resour. Announc.">
        <title>Metagenome Sequencing to Explore Phylogenomics of Terrestrial Cyanobacteria.</title>
        <authorList>
            <person name="Ward R.D."/>
            <person name="Stajich J.E."/>
            <person name="Johansen J.R."/>
            <person name="Huntemann M."/>
            <person name="Clum A."/>
            <person name="Foster B."/>
            <person name="Foster B."/>
            <person name="Roux S."/>
            <person name="Palaniappan K."/>
            <person name="Varghese N."/>
            <person name="Mukherjee S."/>
            <person name="Reddy T.B.K."/>
            <person name="Daum C."/>
            <person name="Copeland A."/>
            <person name="Chen I.A."/>
            <person name="Ivanova N.N."/>
            <person name="Kyrpides N.C."/>
            <person name="Shapiro N."/>
            <person name="Eloe-Fadrosh E.A."/>
            <person name="Pietrasiak N."/>
        </authorList>
    </citation>
    <scope>NUCLEOTIDE SEQUENCE</scope>
    <source>
        <strain evidence="6">HA4357-MV3</strain>
    </source>
</reference>
<dbReference type="EMBL" id="JAHHHW010000014">
    <property type="protein sequence ID" value="MBW4430470.1"/>
    <property type="molecule type" value="Genomic_DNA"/>
</dbReference>
<dbReference type="PROSITE" id="PS50110">
    <property type="entry name" value="RESPONSE_REGULATORY"/>
    <property type="match status" value="1"/>
</dbReference>
<dbReference type="SMART" id="SM00448">
    <property type="entry name" value="REC"/>
    <property type="match status" value="1"/>
</dbReference>
<evidence type="ECO:0000256" key="2">
    <source>
        <dbReference type="ARBA" id="ARBA00023125"/>
    </source>
</evidence>
<dbReference type="InterPro" id="IPR039420">
    <property type="entry name" value="WalR-like"/>
</dbReference>
<dbReference type="PANTHER" id="PTHR43214:SF43">
    <property type="entry name" value="TWO-COMPONENT RESPONSE REGULATOR"/>
    <property type="match status" value="1"/>
</dbReference>
<dbReference type="PROSITE" id="PS00622">
    <property type="entry name" value="HTH_LUXR_1"/>
    <property type="match status" value="1"/>
</dbReference>